<keyword evidence="2" id="KW-1185">Reference proteome</keyword>
<gene>
    <name evidence="1" type="ORF">RHD99_14695</name>
</gene>
<organism evidence="1 2">
    <name type="scientific">Buttiauxella selenatireducens</name>
    <dbReference type="NCBI Taxonomy" id="3073902"/>
    <lineage>
        <taxon>Bacteria</taxon>
        <taxon>Pseudomonadati</taxon>
        <taxon>Pseudomonadota</taxon>
        <taxon>Gammaproteobacteria</taxon>
        <taxon>Enterobacterales</taxon>
        <taxon>Enterobacteriaceae</taxon>
        <taxon>Buttiauxella</taxon>
    </lineage>
</organism>
<reference evidence="1 2" key="1">
    <citation type="submission" date="2023-09" db="EMBL/GenBank/DDBJ databases">
        <title>Buttiauxella selenatireducens sp. nov., isolated from the rhizosphere of Cardamine hupingshanesis.</title>
        <authorList>
            <person name="Zhang S."/>
            <person name="Xu Z."/>
            <person name="Wang H."/>
            <person name="Guo Y."/>
        </authorList>
    </citation>
    <scope>NUCLEOTIDE SEQUENCE [LARGE SCALE GENOMIC DNA]</scope>
    <source>
        <strain evidence="1 2">R73</strain>
    </source>
</reference>
<dbReference type="RefSeq" id="WP_309874841.1">
    <property type="nucleotide sequence ID" value="NZ_CP133838.1"/>
</dbReference>
<dbReference type="EMBL" id="CP133838">
    <property type="protein sequence ID" value="WMY72721.1"/>
    <property type="molecule type" value="Genomic_DNA"/>
</dbReference>
<dbReference type="SUPFAM" id="SSF160719">
    <property type="entry name" value="gpW/gp25-like"/>
    <property type="match status" value="1"/>
</dbReference>
<name>A0ABY9S5D8_9ENTR</name>
<evidence type="ECO:0008006" key="3">
    <source>
        <dbReference type="Google" id="ProtNLM"/>
    </source>
</evidence>
<evidence type="ECO:0000313" key="1">
    <source>
        <dbReference type="EMBL" id="WMY72721.1"/>
    </source>
</evidence>
<proteinExistence type="predicted"/>
<sequence length="112" mass="11938">MIGMDRQTGRAIEDITQLASRLGQVMTTPKGARNRHRDFGSDVLKYLSANLTPTTALLMKSAASTALLEPVNGVLDFSCNKINIHPKAGGCAMEFVGLFNGKTATVSVTLNV</sequence>
<dbReference type="Proteomes" id="UP001246690">
    <property type="component" value="Chromosome"/>
</dbReference>
<evidence type="ECO:0000313" key="2">
    <source>
        <dbReference type="Proteomes" id="UP001246690"/>
    </source>
</evidence>
<accession>A0ABY9S5D8</accession>
<protein>
    <recommendedName>
        <fullName evidence="3">Phage baseplate protein</fullName>
    </recommendedName>
</protein>
<dbReference type="Gene3D" id="3.10.450.40">
    <property type="match status" value="1"/>
</dbReference>